<evidence type="ECO:0000313" key="3">
    <source>
        <dbReference type="EMBL" id="KAL0279059.1"/>
    </source>
</evidence>
<keyword evidence="2" id="KW-1133">Transmembrane helix</keyword>
<keyword evidence="2" id="KW-0472">Membrane</keyword>
<protein>
    <submittedName>
        <fullName evidence="3">Uncharacterized protein</fullName>
    </submittedName>
</protein>
<feature type="region of interest" description="Disordered" evidence="1">
    <location>
        <begin position="67"/>
        <end position="90"/>
    </location>
</feature>
<gene>
    <name evidence="3" type="ORF">PYX00_000697</name>
</gene>
<feature type="transmembrane region" description="Helical" evidence="2">
    <location>
        <begin position="111"/>
        <end position="132"/>
    </location>
</feature>
<name>A0AAW2IA40_9NEOP</name>
<dbReference type="AlphaFoldDB" id="A0AAW2IA40"/>
<evidence type="ECO:0000256" key="2">
    <source>
        <dbReference type="SAM" id="Phobius"/>
    </source>
</evidence>
<proteinExistence type="predicted"/>
<accession>A0AAW2IA40</accession>
<reference evidence="3" key="1">
    <citation type="journal article" date="2024" name="Gigascience">
        <title>Chromosome-level genome of the poultry shaft louse Menopon gallinae provides insight into the host-switching and adaptive evolution of parasitic lice.</title>
        <authorList>
            <person name="Xu Y."/>
            <person name="Ma L."/>
            <person name="Liu S."/>
            <person name="Liang Y."/>
            <person name="Liu Q."/>
            <person name="He Z."/>
            <person name="Tian L."/>
            <person name="Duan Y."/>
            <person name="Cai W."/>
            <person name="Li H."/>
            <person name="Song F."/>
        </authorList>
    </citation>
    <scope>NUCLEOTIDE SEQUENCE</scope>
    <source>
        <strain evidence="3">Cailab_2023a</strain>
    </source>
</reference>
<comment type="caution">
    <text evidence="3">The sequence shown here is derived from an EMBL/GenBank/DDBJ whole genome shotgun (WGS) entry which is preliminary data.</text>
</comment>
<keyword evidence="2" id="KW-0812">Transmembrane</keyword>
<organism evidence="3">
    <name type="scientific">Menopon gallinae</name>
    <name type="common">poultry shaft louse</name>
    <dbReference type="NCBI Taxonomy" id="328185"/>
    <lineage>
        <taxon>Eukaryota</taxon>
        <taxon>Metazoa</taxon>
        <taxon>Ecdysozoa</taxon>
        <taxon>Arthropoda</taxon>
        <taxon>Hexapoda</taxon>
        <taxon>Insecta</taxon>
        <taxon>Pterygota</taxon>
        <taxon>Neoptera</taxon>
        <taxon>Paraneoptera</taxon>
        <taxon>Psocodea</taxon>
        <taxon>Troctomorpha</taxon>
        <taxon>Phthiraptera</taxon>
        <taxon>Amblycera</taxon>
        <taxon>Menoponidae</taxon>
        <taxon>Menopon</taxon>
    </lineage>
</organism>
<sequence length="304" mass="33445">MTLDDSNALNVWRVKECRLLRKTGTGAETTINMMGAMPAVAVRLERRKAEKRLKRPSQLYLSGYPHLRQQSASPSRVTSPSPSPLLSPPRIEDEQLHHQLPEVYVCGKVSALHLAVVSLLLGAVILIVGLVQLKPGADAPGHRYYLIAVGCILEVIGLIITAIRCVMLHMRIKRQRVSTNGNKKLEKNSKPKTSLTGNESVRVTNENNRNTQVEQIMTHSLTVDTKPANLKHLYNSSDVIYIDEGDSITGRRSKSPVESVSTIDVLMGNVKCEPVAHVSGCSDTMSSAGEMNDFLCPTDRTINM</sequence>
<evidence type="ECO:0000256" key="1">
    <source>
        <dbReference type="SAM" id="MobiDB-lite"/>
    </source>
</evidence>
<feature type="transmembrane region" description="Helical" evidence="2">
    <location>
        <begin position="144"/>
        <end position="166"/>
    </location>
</feature>
<dbReference type="EMBL" id="JARGDH010000001">
    <property type="protein sequence ID" value="KAL0279059.1"/>
    <property type="molecule type" value="Genomic_DNA"/>
</dbReference>